<gene>
    <name evidence="3" type="ORF">B4U80_13016</name>
</gene>
<dbReference type="Gene3D" id="2.60.210.10">
    <property type="entry name" value="Apoptosis, Tumor Necrosis Factor Receptor Associated Protein 2, Chain A"/>
    <property type="match status" value="1"/>
</dbReference>
<sequence>MFNYLYAIEKSTFLTEKKDDFVESEPFSPRGYNSWKWCLRVYPSGELDSDDDFVAVYLKLISAPDKECHAKCQFLIIGHKNQIVFSKEFEDLHWFVANGKGWGFKNFVSRAKLFKNKSKYVVNDTFTVFCKVKLELKIYGKKLSITTFGNGKETDVILYVDGEEFEVHQATLAARSPVFAAMFKSAKYIEDGKIRIDIDDVDPNEFRQLIRSIYLANANSSANVSYMFNTDVAQRFKVE</sequence>
<dbReference type="SUPFAM" id="SSF49599">
    <property type="entry name" value="TRAF domain-like"/>
    <property type="match status" value="1"/>
</dbReference>
<evidence type="ECO:0000259" key="1">
    <source>
        <dbReference type="PROSITE" id="PS50097"/>
    </source>
</evidence>
<organism evidence="3 4">
    <name type="scientific">Leptotrombidium deliense</name>
    <dbReference type="NCBI Taxonomy" id="299467"/>
    <lineage>
        <taxon>Eukaryota</taxon>
        <taxon>Metazoa</taxon>
        <taxon>Ecdysozoa</taxon>
        <taxon>Arthropoda</taxon>
        <taxon>Chelicerata</taxon>
        <taxon>Arachnida</taxon>
        <taxon>Acari</taxon>
        <taxon>Acariformes</taxon>
        <taxon>Trombidiformes</taxon>
        <taxon>Prostigmata</taxon>
        <taxon>Anystina</taxon>
        <taxon>Parasitengona</taxon>
        <taxon>Trombiculoidea</taxon>
        <taxon>Trombiculidae</taxon>
        <taxon>Leptotrombidium</taxon>
    </lineage>
</organism>
<dbReference type="InterPro" id="IPR011333">
    <property type="entry name" value="SKP1/BTB/POZ_sf"/>
</dbReference>
<dbReference type="Proteomes" id="UP000288716">
    <property type="component" value="Unassembled WGS sequence"/>
</dbReference>
<dbReference type="InterPro" id="IPR008974">
    <property type="entry name" value="TRAF-like"/>
</dbReference>
<proteinExistence type="predicted"/>
<protein>
    <recommendedName>
        <fullName evidence="5">BTB domain-containing protein</fullName>
    </recommendedName>
</protein>
<feature type="domain" description="BTB" evidence="1">
    <location>
        <begin position="154"/>
        <end position="222"/>
    </location>
</feature>
<dbReference type="InterPro" id="IPR002083">
    <property type="entry name" value="MATH/TRAF_dom"/>
</dbReference>
<name>A0A443SES5_9ACAR</name>
<dbReference type="CDD" id="cd18186">
    <property type="entry name" value="BTB_POZ_ZBTB_KLHL-like"/>
    <property type="match status" value="1"/>
</dbReference>
<dbReference type="SMART" id="SM00061">
    <property type="entry name" value="MATH"/>
    <property type="match status" value="1"/>
</dbReference>
<dbReference type="SMART" id="SM00225">
    <property type="entry name" value="BTB"/>
    <property type="match status" value="1"/>
</dbReference>
<evidence type="ECO:0000313" key="3">
    <source>
        <dbReference type="EMBL" id="RWS26020.1"/>
    </source>
</evidence>
<dbReference type="GO" id="GO:0016567">
    <property type="term" value="P:protein ubiquitination"/>
    <property type="evidence" value="ECO:0007669"/>
    <property type="project" value="InterPro"/>
</dbReference>
<dbReference type="InterPro" id="IPR000210">
    <property type="entry name" value="BTB/POZ_dom"/>
</dbReference>
<keyword evidence="4" id="KW-1185">Reference proteome</keyword>
<evidence type="ECO:0008006" key="5">
    <source>
        <dbReference type="Google" id="ProtNLM"/>
    </source>
</evidence>
<comment type="caution">
    <text evidence="3">The sequence shown here is derived from an EMBL/GenBank/DDBJ whole genome shotgun (WGS) entry which is preliminary data.</text>
</comment>
<dbReference type="PANTHER" id="PTHR26379">
    <property type="entry name" value="BTB/POZ AND MATH DOMAIN-CONTAINING PROTEIN 1"/>
    <property type="match status" value="1"/>
</dbReference>
<dbReference type="PROSITE" id="PS50097">
    <property type="entry name" value="BTB"/>
    <property type="match status" value="1"/>
</dbReference>
<dbReference type="STRING" id="299467.A0A443SES5"/>
<dbReference type="PROSITE" id="PS50144">
    <property type="entry name" value="MATH"/>
    <property type="match status" value="1"/>
</dbReference>
<feature type="domain" description="MATH" evidence="2">
    <location>
        <begin position="1"/>
        <end position="132"/>
    </location>
</feature>
<dbReference type="SUPFAM" id="SSF54695">
    <property type="entry name" value="POZ domain"/>
    <property type="match status" value="1"/>
</dbReference>
<accession>A0A443SES5</accession>
<dbReference type="AlphaFoldDB" id="A0A443SES5"/>
<dbReference type="OrthoDB" id="6359816at2759"/>
<dbReference type="InterPro" id="IPR045005">
    <property type="entry name" value="BPM1-6"/>
</dbReference>
<dbReference type="Pfam" id="PF00651">
    <property type="entry name" value="BTB"/>
    <property type="match status" value="1"/>
</dbReference>
<dbReference type="Pfam" id="PF22486">
    <property type="entry name" value="MATH_2"/>
    <property type="match status" value="1"/>
</dbReference>
<evidence type="ECO:0000313" key="4">
    <source>
        <dbReference type="Proteomes" id="UP000288716"/>
    </source>
</evidence>
<reference evidence="3 4" key="1">
    <citation type="journal article" date="2018" name="Gigascience">
        <title>Genomes of trombidid mites reveal novel predicted allergens and laterally-transferred genes associated with secondary metabolism.</title>
        <authorList>
            <person name="Dong X."/>
            <person name="Chaisiri K."/>
            <person name="Xia D."/>
            <person name="Armstrong S.D."/>
            <person name="Fang Y."/>
            <person name="Donnelly M.J."/>
            <person name="Kadowaki T."/>
            <person name="McGarry J.W."/>
            <person name="Darby A.C."/>
            <person name="Makepeace B.L."/>
        </authorList>
    </citation>
    <scope>NUCLEOTIDE SEQUENCE [LARGE SCALE GENOMIC DNA]</scope>
    <source>
        <strain evidence="3">UoL-UT</strain>
    </source>
</reference>
<evidence type="ECO:0000259" key="2">
    <source>
        <dbReference type="PROSITE" id="PS50144"/>
    </source>
</evidence>
<dbReference type="Gene3D" id="3.30.710.10">
    <property type="entry name" value="Potassium Channel Kv1.1, Chain A"/>
    <property type="match status" value="1"/>
</dbReference>
<dbReference type="PANTHER" id="PTHR26379:SF187">
    <property type="entry name" value="OS07G0655300 PROTEIN"/>
    <property type="match status" value="1"/>
</dbReference>
<dbReference type="VEuPathDB" id="VectorBase:LDEU006020"/>
<dbReference type="EMBL" id="NCKV01003143">
    <property type="protein sequence ID" value="RWS26020.1"/>
    <property type="molecule type" value="Genomic_DNA"/>
</dbReference>